<dbReference type="SMART" id="SM00342">
    <property type="entry name" value="HTH_ARAC"/>
    <property type="match status" value="1"/>
</dbReference>
<keyword evidence="1" id="KW-0805">Transcription regulation</keyword>
<proteinExistence type="predicted"/>
<reference evidence="6" key="1">
    <citation type="journal article" date="2019" name="Int. J. Syst. Evol. Microbiol.">
        <title>The Global Catalogue of Microorganisms (GCM) 10K type strain sequencing project: providing services to taxonomists for standard genome sequencing and annotation.</title>
        <authorList>
            <consortium name="The Broad Institute Genomics Platform"/>
            <consortium name="The Broad Institute Genome Sequencing Center for Infectious Disease"/>
            <person name="Wu L."/>
            <person name="Ma J."/>
        </authorList>
    </citation>
    <scope>NUCLEOTIDE SEQUENCE [LARGE SCALE GENOMIC DNA]</scope>
    <source>
        <strain evidence="6">CGMCC 4.7349</strain>
    </source>
</reference>
<evidence type="ECO:0000313" key="5">
    <source>
        <dbReference type="EMBL" id="GGO46133.1"/>
    </source>
</evidence>
<gene>
    <name evidence="5" type="ORF">GCM10012286_36330</name>
</gene>
<dbReference type="PANTHER" id="PTHR46796">
    <property type="entry name" value="HTH-TYPE TRANSCRIPTIONAL ACTIVATOR RHAS-RELATED"/>
    <property type="match status" value="1"/>
</dbReference>
<evidence type="ECO:0000256" key="1">
    <source>
        <dbReference type="ARBA" id="ARBA00023015"/>
    </source>
</evidence>
<dbReference type="InterPro" id="IPR050204">
    <property type="entry name" value="AraC_XylS_family_regulators"/>
</dbReference>
<sequence>MELDGTFVQDRFRGTGHAEGMYSYDLDDGWNVVRPGGGLAVDGVQVAGFRCPPGGGLDMRVLPQPFVTVVLGLGDVELAVEGGAGRQALGSLGAGPAPGPTRVRGRRFACVELKLSPVAAYSLLDVSPVDMHGAVTGLEDLWGVRGRLLSERLADAGAWPERFGLIDDFLAEEGARAPAVDPEVAACWSRIVDLRGRVRVGELAAACGWSRKRLWSRFTAQLGFTPKRAAMLVRFHCAAQRLCAGEDPVETALACGYVDQSHLHRDVHAFTGCTPRALAGTATSVDATST</sequence>
<dbReference type="InterPro" id="IPR018060">
    <property type="entry name" value="HTH_AraC"/>
</dbReference>
<evidence type="ECO:0000313" key="6">
    <source>
        <dbReference type="Proteomes" id="UP000656881"/>
    </source>
</evidence>
<feature type="domain" description="HTH araC/xylS-type" evidence="4">
    <location>
        <begin position="193"/>
        <end position="281"/>
    </location>
</feature>
<keyword evidence="6" id="KW-1185">Reference proteome</keyword>
<evidence type="ECO:0000256" key="2">
    <source>
        <dbReference type="ARBA" id="ARBA00023125"/>
    </source>
</evidence>
<dbReference type="PANTHER" id="PTHR46796:SF15">
    <property type="entry name" value="BLL1074 PROTEIN"/>
    <property type="match status" value="1"/>
</dbReference>
<dbReference type="EMBL" id="BMNG01000007">
    <property type="protein sequence ID" value="GGO46133.1"/>
    <property type="molecule type" value="Genomic_DNA"/>
</dbReference>
<comment type="caution">
    <text evidence="5">The sequence shown here is derived from an EMBL/GenBank/DDBJ whole genome shotgun (WGS) entry which is preliminary data.</text>
</comment>
<accession>A0ABQ2M2L9</accession>
<keyword evidence="3" id="KW-0804">Transcription</keyword>
<name>A0ABQ2M2L9_9ACTN</name>
<protein>
    <submittedName>
        <fullName evidence="5">AraC family transcriptional regulator</fullName>
    </submittedName>
</protein>
<dbReference type="Proteomes" id="UP000656881">
    <property type="component" value="Unassembled WGS sequence"/>
</dbReference>
<keyword evidence="2" id="KW-0238">DNA-binding</keyword>
<dbReference type="Gene3D" id="1.10.10.60">
    <property type="entry name" value="Homeodomain-like"/>
    <property type="match status" value="1"/>
</dbReference>
<dbReference type="PROSITE" id="PS01124">
    <property type="entry name" value="HTH_ARAC_FAMILY_2"/>
    <property type="match status" value="1"/>
</dbReference>
<evidence type="ECO:0000259" key="4">
    <source>
        <dbReference type="PROSITE" id="PS01124"/>
    </source>
</evidence>
<organism evidence="5 6">
    <name type="scientific">Streptomyces lasiicapitis</name>
    <dbReference type="NCBI Taxonomy" id="1923961"/>
    <lineage>
        <taxon>Bacteria</taxon>
        <taxon>Bacillati</taxon>
        <taxon>Actinomycetota</taxon>
        <taxon>Actinomycetes</taxon>
        <taxon>Kitasatosporales</taxon>
        <taxon>Streptomycetaceae</taxon>
        <taxon>Streptomyces</taxon>
    </lineage>
</organism>
<evidence type="ECO:0000256" key="3">
    <source>
        <dbReference type="ARBA" id="ARBA00023163"/>
    </source>
</evidence>
<dbReference type="Pfam" id="PF12833">
    <property type="entry name" value="HTH_18"/>
    <property type="match status" value="1"/>
</dbReference>